<reference evidence="20 21" key="1">
    <citation type="submission" date="2019-07" db="EMBL/GenBank/DDBJ databases">
        <title>Complete Genome Sequence of Leptotrichia goodfellowii Strain JCM 16774.</title>
        <authorList>
            <person name="Watanabe S."/>
            <person name="Cui L."/>
        </authorList>
    </citation>
    <scope>NUCLEOTIDE SEQUENCE [LARGE SCALE GENOMIC DNA]</scope>
    <source>
        <strain evidence="20 21">JCM16774</strain>
    </source>
</reference>
<dbReference type="GO" id="GO:0009252">
    <property type="term" value="P:peptidoglycan biosynthetic process"/>
    <property type="evidence" value="ECO:0007669"/>
    <property type="project" value="UniProtKB-KW"/>
</dbReference>
<dbReference type="GO" id="GO:0008658">
    <property type="term" value="F:penicillin binding"/>
    <property type="evidence" value="ECO:0007669"/>
    <property type="project" value="InterPro"/>
</dbReference>
<evidence type="ECO:0000313" key="20">
    <source>
        <dbReference type="EMBL" id="BBM36607.1"/>
    </source>
</evidence>
<dbReference type="GO" id="GO:0005886">
    <property type="term" value="C:plasma membrane"/>
    <property type="evidence" value="ECO:0007669"/>
    <property type="project" value="UniProtKB-SubCell"/>
</dbReference>
<dbReference type="SUPFAM" id="SSF53955">
    <property type="entry name" value="Lysozyme-like"/>
    <property type="match status" value="1"/>
</dbReference>
<dbReference type="Gene3D" id="3.40.710.10">
    <property type="entry name" value="DD-peptidase/beta-lactamase superfamily"/>
    <property type="match status" value="1"/>
</dbReference>
<feature type="domain" description="Glycosyl transferase family 51" evidence="19">
    <location>
        <begin position="74"/>
        <end position="244"/>
    </location>
</feature>
<dbReference type="InterPro" id="IPR001264">
    <property type="entry name" value="Glyco_trans_51"/>
</dbReference>
<dbReference type="SUPFAM" id="SSF56601">
    <property type="entry name" value="beta-lactamase/transpeptidase-like"/>
    <property type="match status" value="1"/>
</dbReference>
<dbReference type="Proteomes" id="UP000321606">
    <property type="component" value="Chromosome"/>
</dbReference>
<comment type="similarity">
    <text evidence="3">In the N-terminal section; belongs to the glycosyltransferase 51 family.</text>
</comment>
<dbReference type="PANTHER" id="PTHR32282">
    <property type="entry name" value="BINDING PROTEIN TRANSPEPTIDASE, PUTATIVE-RELATED"/>
    <property type="match status" value="1"/>
</dbReference>
<keyword evidence="17" id="KW-0812">Transmembrane</keyword>
<evidence type="ECO:0000256" key="9">
    <source>
        <dbReference type="ARBA" id="ARBA00022801"/>
    </source>
</evidence>
<dbReference type="RefSeq" id="WP_051411768.1">
    <property type="nucleotide sequence ID" value="NZ_AP019822.1"/>
</dbReference>
<evidence type="ECO:0000256" key="14">
    <source>
        <dbReference type="ARBA" id="ARBA00023316"/>
    </source>
</evidence>
<accession>A0A510JBP3</accession>
<evidence type="ECO:0000256" key="16">
    <source>
        <dbReference type="ARBA" id="ARBA00049902"/>
    </source>
</evidence>
<dbReference type="STRING" id="714315.GCA_000516535_01557"/>
<keyword evidence="14" id="KW-0961">Cell wall biogenesis/degradation</keyword>
<comment type="catalytic activity">
    <reaction evidence="16">
        <text>[GlcNAc-(1-&gt;4)-Mur2Ac(oyl-L-Ala-gamma-D-Glu-L-Lys-D-Ala-D-Ala)](n)-di-trans,octa-cis-undecaprenyl diphosphate + beta-D-GlcNAc-(1-&gt;4)-Mur2Ac(oyl-L-Ala-gamma-D-Glu-L-Lys-D-Ala-D-Ala)-di-trans,octa-cis-undecaprenyl diphosphate = [GlcNAc-(1-&gt;4)-Mur2Ac(oyl-L-Ala-gamma-D-Glu-L-Lys-D-Ala-D-Ala)](n+1)-di-trans,octa-cis-undecaprenyl diphosphate + di-trans,octa-cis-undecaprenyl diphosphate + H(+)</text>
        <dbReference type="Rhea" id="RHEA:23708"/>
        <dbReference type="Rhea" id="RHEA-COMP:9602"/>
        <dbReference type="Rhea" id="RHEA-COMP:9603"/>
        <dbReference type="ChEBI" id="CHEBI:15378"/>
        <dbReference type="ChEBI" id="CHEBI:58405"/>
        <dbReference type="ChEBI" id="CHEBI:60033"/>
        <dbReference type="ChEBI" id="CHEBI:78435"/>
        <dbReference type="EC" id="2.4.99.28"/>
    </reaction>
</comment>
<evidence type="ECO:0000256" key="13">
    <source>
        <dbReference type="ARBA" id="ARBA00023268"/>
    </source>
</evidence>
<dbReference type="GO" id="GO:0030288">
    <property type="term" value="C:outer membrane-bounded periplasmic space"/>
    <property type="evidence" value="ECO:0007669"/>
    <property type="project" value="TreeGrafter"/>
</dbReference>
<dbReference type="GO" id="GO:0008360">
    <property type="term" value="P:regulation of cell shape"/>
    <property type="evidence" value="ECO:0007669"/>
    <property type="project" value="UniProtKB-KW"/>
</dbReference>
<dbReference type="InterPro" id="IPR050396">
    <property type="entry name" value="Glycosyltr_51/Transpeptidase"/>
</dbReference>
<keyword evidence="13" id="KW-0511">Multifunctional enzyme</keyword>
<evidence type="ECO:0000256" key="4">
    <source>
        <dbReference type="ARBA" id="ARBA00022475"/>
    </source>
</evidence>
<comment type="similarity">
    <text evidence="2">In the C-terminal section; belongs to the transpeptidase family.</text>
</comment>
<sequence length="685" mass="76827">MENNKETNIPDTKSPKKKKKRTLLSFFLKLFGVLVLAGIGFFAYMIFTLRGETPTELIESYSPISPSIIYDMNGNQLDTITVENRDPISIKDVPLNVQNAFLAIEDRKFRTHYGFDLVRTGRAMFLTLTGKRREGGSTITQQLAKNAFLTPERTVVRKMKEAILALEIERKYTKDEILENYLNTIYFGRGAYGIKNAALKYFNKEPKDLTIAQAAVLASLPKSPSKYSKIENAKKRQEIVLTQMRNFGFINEQQYEQAKSEEIAFVNTDSKNKNEEEQISTSNIAPEFTTIVLSEVKKILKVDEDDHNFLFDGYKIYATVDLDMQRAAYKAFSSNYNLKRREKLNGALFSIDPSNGYVKAMVGGKNYKKGEFNRALSALRQPGSSFKPLVYLAALQKGMEMSSVMEDSPLTTPGWSPKNYDGKFRDSMTLLKAIEISNNIIPVKLLQYVGVDSVEKVWRDAGVVGGDFPKDLTLALGSISTKPIDMALFYAALANGGYQVTPQYIYKIENKYGEVIYEAKPKKKQIFKSEDVALLTYMLESAVNYGTGQSAKVFKNGNLIPMAGKTGTTSDYISAWFTGYTPTLATVVYVGYDDNKSMGGGMTGGAAAAPIWKTYMQSVVNIQNYNVGTFEFIDDYIKRRDLSLREIDLKIGLLDTDGVDKRTALFKAGTEPIESETKFKDGIVF</sequence>
<protein>
    <submittedName>
        <fullName evidence="20">Penicillin-binding protein</fullName>
    </submittedName>
</protein>
<dbReference type="Gene3D" id="1.10.3810.10">
    <property type="entry name" value="Biosynthetic peptidoglycan transglycosylase-like"/>
    <property type="match status" value="1"/>
</dbReference>
<dbReference type="GO" id="GO:0008955">
    <property type="term" value="F:peptidoglycan glycosyltransferase activity"/>
    <property type="evidence" value="ECO:0007669"/>
    <property type="project" value="UniProtKB-EC"/>
</dbReference>
<evidence type="ECO:0000256" key="10">
    <source>
        <dbReference type="ARBA" id="ARBA00022960"/>
    </source>
</evidence>
<evidence type="ECO:0000256" key="1">
    <source>
        <dbReference type="ARBA" id="ARBA00004236"/>
    </source>
</evidence>
<evidence type="ECO:0000256" key="6">
    <source>
        <dbReference type="ARBA" id="ARBA00022670"/>
    </source>
</evidence>
<evidence type="ECO:0000259" key="19">
    <source>
        <dbReference type="Pfam" id="PF00912"/>
    </source>
</evidence>
<dbReference type="InterPro" id="IPR012338">
    <property type="entry name" value="Beta-lactam/transpept-like"/>
</dbReference>
<evidence type="ECO:0000256" key="2">
    <source>
        <dbReference type="ARBA" id="ARBA00007090"/>
    </source>
</evidence>
<dbReference type="FunFam" id="1.10.3810.10:FF:000001">
    <property type="entry name" value="Penicillin-binding protein 1A"/>
    <property type="match status" value="1"/>
</dbReference>
<evidence type="ECO:0000256" key="17">
    <source>
        <dbReference type="SAM" id="Phobius"/>
    </source>
</evidence>
<dbReference type="GO" id="GO:0071555">
    <property type="term" value="P:cell wall organization"/>
    <property type="evidence" value="ECO:0007669"/>
    <property type="project" value="UniProtKB-KW"/>
</dbReference>
<dbReference type="InterPro" id="IPR036950">
    <property type="entry name" value="PBP_transglycosylase"/>
</dbReference>
<keyword evidence="4" id="KW-1003">Cell membrane</keyword>
<keyword evidence="9" id="KW-0378">Hydrolase</keyword>
<keyword evidence="10" id="KW-0133">Cell shape</keyword>
<gene>
    <name evidence="20" type="ORF">JCM16774_1551</name>
</gene>
<name>A0A510JBP3_9FUSO</name>
<evidence type="ECO:0000256" key="3">
    <source>
        <dbReference type="ARBA" id="ARBA00007739"/>
    </source>
</evidence>
<evidence type="ECO:0000256" key="5">
    <source>
        <dbReference type="ARBA" id="ARBA00022645"/>
    </source>
</evidence>
<feature type="domain" description="Penicillin-binding protein transpeptidase" evidence="18">
    <location>
        <begin position="350"/>
        <end position="617"/>
    </location>
</feature>
<dbReference type="EMBL" id="AP019822">
    <property type="protein sequence ID" value="BBM36607.1"/>
    <property type="molecule type" value="Genomic_DNA"/>
</dbReference>
<keyword evidence="6" id="KW-0645">Protease</keyword>
<dbReference type="Pfam" id="PF00912">
    <property type="entry name" value="Transgly"/>
    <property type="match status" value="1"/>
</dbReference>
<dbReference type="KEGG" id="lgo:JCM16774_1551"/>
<evidence type="ECO:0000259" key="18">
    <source>
        <dbReference type="Pfam" id="PF00905"/>
    </source>
</evidence>
<evidence type="ECO:0000256" key="15">
    <source>
        <dbReference type="ARBA" id="ARBA00034000"/>
    </source>
</evidence>
<comment type="subcellular location">
    <subcellularLocation>
        <location evidence="1">Cell membrane</location>
    </subcellularLocation>
</comment>
<proteinExistence type="inferred from homology"/>
<keyword evidence="11" id="KW-0573">Peptidoglycan synthesis</keyword>
<dbReference type="GO" id="GO:0009002">
    <property type="term" value="F:serine-type D-Ala-D-Ala carboxypeptidase activity"/>
    <property type="evidence" value="ECO:0007669"/>
    <property type="project" value="UniProtKB-EC"/>
</dbReference>
<evidence type="ECO:0000256" key="11">
    <source>
        <dbReference type="ARBA" id="ARBA00022984"/>
    </source>
</evidence>
<evidence type="ECO:0000256" key="7">
    <source>
        <dbReference type="ARBA" id="ARBA00022676"/>
    </source>
</evidence>
<dbReference type="InterPro" id="IPR023346">
    <property type="entry name" value="Lysozyme-like_dom_sf"/>
</dbReference>
<keyword evidence="7" id="KW-0328">Glycosyltransferase</keyword>
<evidence type="ECO:0000256" key="8">
    <source>
        <dbReference type="ARBA" id="ARBA00022679"/>
    </source>
</evidence>
<dbReference type="GO" id="GO:0006508">
    <property type="term" value="P:proteolysis"/>
    <property type="evidence" value="ECO:0007669"/>
    <property type="project" value="UniProtKB-KW"/>
</dbReference>
<keyword evidence="5" id="KW-0121">Carboxypeptidase</keyword>
<feature type="transmembrane region" description="Helical" evidence="17">
    <location>
        <begin position="23"/>
        <end position="47"/>
    </location>
</feature>
<dbReference type="OrthoDB" id="9766909at2"/>
<keyword evidence="8" id="KW-0808">Transferase</keyword>
<dbReference type="InterPro" id="IPR001460">
    <property type="entry name" value="PCN-bd_Tpept"/>
</dbReference>
<dbReference type="AlphaFoldDB" id="A0A510JBP3"/>
<dbReference type="NCBIfam" id="TIGR02074">
    <property type="entry name" value="PBP_1a_fam"/>
    <property type="match status" value="1"/>
</dbReference>
<organism evidence="20 21">
    <name type="scientific">Pseudoleptotrichia goodfellowii</name>
    <dbReference type="NCBI Taxonomy" id="157692"/>
    <lineage>
        <taxon>Bacteria</taxon>
        <taxon>Fusobacteriati</taxon>
        <taxon>Fusobacteriota</taxon>
        <taxon>Fusobacteriia</taxon>
        <taxon>Fusobacteriales</taxon>
        <taxon>Leptotrichiaceae</taxon>
        <taxon>Pseudoleptotrichia</taxon>
    </lineage>
</organism>
<comment type="catalytic activity">
    <reaction evidence="15">
        <text>Preferential cleavage: (Ac)2-L-Lys-D-Ala-|-D-Ala. Also transpeptidation of peptidyl-alanyl moieties that are N-acyl substituents of D-alanine.</text>
        <dbReference type="EC" id="3.4.16.4"/>
    </reaction>
</comment>
<evidence type="ECO:0000313" key="21">
    <source>
        <dbReference type="Proteomes" id="UP000321606"/>
    </source>
</evidence>
<evidence type="ECO:0000256" key="12">
    <source>
        <dbReference type="ARBA" id="ARBA00023136"/>
    </source>
</evidence>
<keyword evidence="12 17" id="KW-0472">Membrane</keyword>
<keyword evidence="17" id="KW-1133">Transmembrane helix</keyword>
<dbReference type="PANTHER" id="PTHR32282:SF11">
    <property type="entry name" value="PENICILLIN-BINDING PROTEIN 1B"/>
    <property type="match status" value="1"/>
</dbReference>
<dbReference type="Pfam" id="PF00905">
    <property type="entry name" value="Transpeptidase"/>
    <property type="match status" value="1"/>
</dbReference>